<organism evidence="2 3">
    <name type="scientific">Peptacetobacter hominis</name>
    <dbReference type="NCBI Taxonomy" id="2743610"/>
    <lineage>
        <taxon>Bacteria</taxon>
        <taxon>Bacillati</taxon>
        <taxon>Bacillota</taxon>
        <taxon>Clostridia</taxon>
        <taxon>Peptostreptococcales</taxon>
        <taxon>Peptostreptococcaceae</taxon>
        <taxon>Peptacetobacter</taxon>
    </lineage>
</organism>
<feature type="region of interest" description="Disordered" evidence="1">
    <location>
        <begin position="349"/>
        <end position="377"/>
    </location>
</feature>
<dbReference type="AlphaFoldDB" id="A0A544QY85"/>
<dbReference type="Proteomes" id="UP000317863">
    <property type="component" value="Unassembled WGS sequence"/>
</dbReference>
<proteinExistence type="predicted"/>
<evidence type="ECO:0000313" key="3">
    <source>
        <dbReference type="Proteomes" id="UP000317863"/>
    </source>
</evidence>
<evidence type="ECO:0000313" key="2">
    <source>
        <dbReference type="EMBL" id="TQQ85696.1"/>
    </source>
</evidence>
<reference evidence="2 3" key="1">
    <citation type="submission" date="2019-02" db="EMBL/GenBank/DDBJ databases">
        <title>Peptostreptococcaceae bacterium ZHW00191 nov., a new bacterium isolated from the human gut.</title>
        <authorList>
            <person name="Zhou H.-W."/>
            <person name="Chen X.-J."/>
        </authorList>
    </citation>
    <scope>NUCLEOTIDE SEQUENCE [LARGE SCALE GENOMIC DNA]</scope>
    <source>
        <strain evidence="2 3">ZHW00191</strain>
    </source>
</reference>
<dbReference type="RefSeq" id="WP_142534926.1">
    <property type="nucleotide sequence ID" value="NZ_SGJB01000001.1"/>
</dbReference>
<gene>
    <name evidence="2" type="ORF">EXD82_00320</name>
</gene>
<protein>
    <submittedName>
        <fullName evidence="2">Uncharacterized protein</fullName>
    </submittedName>
</protein>
<dbReference type="EMBL" id="SGJB01000001">
    <property type="protein sequence ID" value="TQQ85696.1"/>
    <property type="molecule type" value="Genomic_DNA"/>
</dbReference>
<evidence type="ECO:0000256" key="1">
    <source>
        <dbReference type="SAM" id="MobiDB-lite"/>
    </source>
</evidence>
<comment type="caution">
    <text evidence="2">The sequence shown here is derived from an EMBL/GenBank/DDBJ whole genome shotgun (WGS) entry which is preliminary data.</text>
</comment>
<name>A0A544QY85_9FIRM</name>
<keyword evidence="3" id="KW-1185">Reference proteome</keyword>
<accession>A0A544QY85</accession>
<feature type="compositionally biased region" description="Low complexity" evidence="1">
    <location>
        <begin position="355"/>
        <end position="368"/>
    </location>
</feature>
<sequence length="400" mass="46871">MEKANTLSSEYGLSEILDNINSFFNMDQKFSFMQIIDFIDKSTAVVLKYNGLDCDKYTHNRISTLYNMGFFDKSELKILNEIRNKEFHSLYRSLSFNKKDLRRYRKLCENIFNKIINEYESDTLPTDNYNNIHDSEINKDESILDTANDLLSENISIEEEISSDTDNSYDNIPDFNCNNFEENNNTEEKTHTIFNDNTIKSKDTRLSYGFRLYSQLKNISSSYKIDKFSSFMQIINFIDKSTGIVLDYEKIKSDGYTFDKITDLYRIGFIYTPELKTLNDIRNKEFNLLIGSFDFSESELNEYLGLCNNILDRIVERYEREEIFFNNNSKSDLTIDTDNIKAVNPENSMHEYHNNNKISNNENISDTNTDSDKNSSAQKLNISNSIDNRNRVIKINPEKN</sequence>